<evidence type="ECO:0000313" key="1">
    <source>
        <dbReference type="EMBL" id="KAJ9127169.1"/>
    </source>
</evidence>
<dbReference type="EMBL" id="JASBWV010000003">
    <property type="protein sequence ID" value="KAJ9127169.1"/>
    <property type="molecule type" value="Genomic_DNA"/>
</dbReference>
<evidence type="ECO:0000313" key="2">
    <source>
        <dbReference type="Proteomes" id="UP001234202"/>
    </source>
</evidence>
<reference evidence="1" key="1">
    <citation type="submission" date="2023-04" db="EMBL/GenBank/DDBJ databases">
        <title>Draft Genome sequencing of Naganishia species isolated from polar environments using Oxford Nanopore Technology.</title>
        <authorList>
            <person name="Leo P."/>
            <person name="Venkateswaran K."/>
        </authorList>
    </citation>
    <scope>NUCLEOTIDE SEQUENCE</scope>
    <source>
        <strain evidence="1">DBVPG 5303</strain>
    </source>
</reference>
<gene>
    <name evidence="1" type="ORF">QFC24_001406</name>
</gene>
<accession>A0ACC2XUY4</accession>
<organism evidence="1 2">
    <name type="scientific">Naganishia onofrii</name>
    <dbReference type="NCBI Taxonomy" id="1851511"/>
    <lineage>
        <taxon>Eukaryota</taxon>
        <taxon>Fungi</taxon>
        <taxon>Dikarya</taxon>
        <taxon>Basidiomycota</taxon>
        <taxon>Agaricomycotina</taxon>
        <taxon>Tremellomycetes</taxon>
        <taxon>Filobasidiales</taxon>
        <taxon>Filobasidiaceae</taxon>
        <taxon>Naganishia</taxon>
    </lineage>
</organism>
<keyword evidence="2" id="KW-1185">Reference proteome</keyword>
<sequence>MVNAQPVTEAVTSSSTETMVEGIHNLELNEAKPTDATAAATVEENGQAQPQQEAESQLTRLHRLCAEGDVMGVRGILSQSLELLESIALDVTSSLSTVWKRREENASTCPRNRNDIYVVLNSLSSNGNIGTRQDYHNQTTRTNTGSTALLLLYQDLVTGWTPMLQAIYGGQVEVVRELLLAGAYPPPPSVTSDPAILSLLYPQQPYGQQQQGPSGALPVNGEPSQTGFHHGMQHPRMSVSGNGGHETTHKLPPIEVSRTIPCRNFPNCRYGDACIFQHPVALPTGAGPAFYPSPYPTEFVPGFSAPYIPGGFPQGAPMPQMYYPPYPPAPHMAAAGPFVPLDGQVRGPSPHSAPFVPFIPAAGSPGAAGVSPSGNQLALDGSMTADATSVTPEGELTSGEASAEGVVAGQAAPQLAPRQSVSGGFAGHLPFYGGNNNAGFEPRRNGHMKKMSFSAAKHGGIVNARAAVLGTWTNGQPPPCVFFQNSKCRNGEMCKFPHIAADGTDCRHPDVINGTLAPAPISIGNNNHHPHAFRGPRGRGAPSVNPGHFERHQHVQAMKAQGAAAARNAAASNNVENDATAAALPADSPVASDDDAQESKPADETSSNETKVEEQASDAALTAQPKSSVTRSVPNTRAGSPNHAFGGNNFRNGRTGRVPHQNGRDNSRSTSIPAGQRETKQQKLPSADDFPALSGSTGSLMSESMVLVKPAAFNGKTAAQVLSAPAPPKPVASPVKTETETKTDDADKDLQRVPASPSTNDVTTESDDEAVIISHTPTPATRPESKPAPLSFAAAAAAVAASEPAVLVASTA</sequence>
<name>A0ACC2XUY4_9TREE</name>
<protein>
    <submittedName>
        <fullName evidence="1">Uncharacterized protein</fullName>
    </submittedName>
</protein>
<dbReference type="Proteomes" id="UP001234202">
    <property type="component" value="Unassembled WGS sequence"/>
</dbReference>
<proteinExistence type="predicted"/>
<comment type="caution">
    <text evidence="1">The sequence shown here is derived from an EMBL/GenBank/DDBJ whole genome shotgun (WGS) entry which is preliminary data.</text>
</comment>